<dbReference type="PANTHER" id="PTHR32295:SF123">
    <property type="entry name" value="PROTEIN IQ-DOMAIN 5"/>
    <property type="match status" value="1"/>
</dbReference>
<dbReference type="Gramene" id="OE9A103674T4">
    <property type="protein sequence ID" value="OE9A103674C4"/>
    <property type="gene ID" value="OE9A103674"/>
</dbReference>
<evidence type="ECO:0000256" key="5">
    <source>
        <dbReference type="ARBA" id="ARBA00024341"/>
    </source>
</evidence>
<dbReference type="InterPro" id="IPR000048">
    <property type="entry name" value="IQ_motif_EF-hand-BS"/>
</dbReference>
<dbReference type="Pfam" id="PF00612">
    <property type="entry name" value="IQ"/>
    <property type="match status" value="1"/>
</dbReference>
<comment type="caution">
    <text evidence="8">The sequence shown here is derived from an EMBL/GenBank/DDBJ whole genome shotgun (WGS) entry which is preliminary data.</text>
</comment>
<feature type="compositionally biased region" description="Low complexity" evidence="7">
    <location>
        <begin position="391"/>
        <end position="403"/>
    </location>
</feature>
<keyword evidence="3" id="KW-0677">Repeat</keyword>
<dbReference type="Gramene" id="OE9A103674T2">
    <property type="protein sequence ID" value="OE9A103674C2"/>
    <property type="gene ID" value="OE9A103674"/>
</dbReference>
<keyword evidence="4" id="KW-0112">Calmodulin-binding</keyword>
<name>A0A8S0PR64_OLEEU</name>
<evidence type="ECO:0000256" key="6">
    <source>
        <dbReference type="ARBA" id="ARBA00024378"/>
    </source>
</evidence>
<keyword evidence="9" id="KW-1185">Reference proteome</keyword>
<accession>A0A8S0PR64</accession>
<dbReference type="Gramene" id="OE9A103674T1">
    <property type="protein sequence ID" value="OE9A103674C1"/>
    <property type="gene ID" value="OE9A103674"/>
</dbReference>
<feature type="compositionally biased region" description="Basic and acidic residues" evidence="7">
    <location>
        <begin position="374"/>
        <end position="385"/>
    </location>
</feature>
<comment type="subunit">
    <text evidence="6">Binds to multiple calmodulin (CaM) in the presence of Ca(2+) and CaM-like proteins.</text>
</comment>
<dbReference type="SMART" id="SM00015">
    <property type="entry name" value="IQ"/>
    <property type="match status" value="2"/>
</dbReference>
<evidence type="ECO:0000313" key="9">
    <source>
        <dbReference type="Proteomes" id="UP000594638"/>
    </source>
</evidence>
<dbReference type="OrthoDB" id="654277at2759"/>
<comment type="subcellular location">
    <subcellularLocation>
        <location evidence="1">Cytoplasm</location>
    </subcellularLocation>
</comment>
<dbReference type="GO" id="GO:0005737">
    <property type="term" value="C:cytoplasm"/>
    <property type="evidence" value="ECO:0007669"/>
    <property type="project" value="UniProtKB-SubCell"/>
</dbReference>
<feature type="compositionally biased region" description="Low complexity" evidence="7">
    <location>
        <begin position="321"/>
        <end position="334"/>
    </location>
</feature>
<evidence type="ECO:0000256" key="7">
    <source>
        <dbReference type="SAM" id="MobiDB-lite"/>
    </source>
</evidence>
<feature type="region of interest" description="Disordered" evidence="7">
    <location>
        <begin position="297"/>
        <end position="347"/>
    </location>
</feature>
<feature type="region of interest" description="Disordered" evidence="7">
    <location>
        <begin position="360"/>
        <end position="444"/>
    </location>
</feature>
<feature type="compositionally biased region" description="Polar residues" evidence="7">
    <location>
        <begin position="428"/>
        <end position="444"/>
    </location>
</feature>
<feature type="compositionally biased region" description="Polar residues" evidence="7">
    <location>
        <begin position="297"/>
        <end position="315"/>
    </location>
</feature>
<dbReference type="Proteomes" id="UP000594638">
    <property type="component" value="Unassembled WGS sequence"/>
</dbReference>
<feature type="compositionally biased region" description="Polar residues" evidence="7">
    <location>
        <begin position="404"/>
        <end position="418"/>
    </location>
</feature>
<sequence>MGASKKWIKALIGFKKPEKSQCSEKDENRTGSIDKIWHRRKHSVEIDANILQDEFNQDAVTSVEYPNFQQVSDSTSSPSASLQVQNAAQVQQEMREEWAAIRIQTAFRGFLARRALRALKGLVRLQALVRGHAVRKQAAITLRCMQALVRVQARVRARRVRMALESETEQQKLQHQLEHEAHVKEIEDGWCDSVGSVEEIQNKLLKRQEAAAKRERAMAYALANQWQAGSRQQTLAGFEPDKSNWGWNWLERWMAVRPWENRFLDINLKDGVKILENRSADVNEGAKTQLISTGKISTSNLANERTVPSRSSMNSNEKRGLSLSDGSSSSPGKSANALETPGVLLTSTRSKPVLKDLVEETTSKPVAGSRSHSNPKERSTLSDKQGKKRLSLPSSGLSQGSRPTGQLSRTAVKSSPTGQKPMKDKSKLNGNSIKPLKSSPQANH</sequence>
<protein>
    <submittedName>
        <fullName evidence="8">IQ-DOMAIN 1-like</fullName>
    </submittedName>
</protein>
<dbReference type="EMBL" id="CACTIH010000204">
    <property type="protein sequence ID" value="CAA2956980.1"/>
    <property type="molecule type" value="Genomic_DNA"/>
</dbReference>
<evidence type="ECO:0000313" key="8">
    <source>
        <dbReference type="EMBL" id="CAA2956980.1"/>
    </source>
</evidence>
<keyword evidence="2" id="KW-0963">Cytoplasm</keyword>
<proteinExistence type="inferred from homology"/>
<dbReference type="Gene3D" id="1.20.5.190">
    <property type="match status" value="1"/>
</dbReference>
<comment type="similarity">
    <text evidence="5">Belongs to the IQD family.</text>
</comment>
<dbReference type="PANTHER" id="PTHR32295">
    <property type="entry name" value="IQ-DOMAIN 5-RELATED"/>
    <property type="match status" value="1"/>
</dbReference>
<dbReference type="CDD" id="cd23767">
    <property type="entry name" value="IQCD"/>
    <property type="match status" value="1"/>
</dbReference>
<dbReference type="AlphaFoldDB" id="A0A8S0PR64"/>
<organism evidence="8 9">
    <name type="scientific">Olea europaea subsp. europaea</name>
    <dbReference type="NCBI Taxonomy" id="158383"/>
    <lineage>
        <taxon>Eukaryota</taxon>
        <taxon>Viridiplantae</taxon>
        <taxon>Streptophyta</taxon>
        <taxon>Embryophyta</taxon>
        <taxon>Tracheophyta</taxon>
        <taxon>Spermatophyta</taxon>
        <taxon>Magnoliopsida</taxon>
        <taxon>eudicotyledons</taxon>
        <taxon>Gunneridae</taxon>
        <taxon>Pentapetalae</taxon>
        <taxon>asterids</taxon>
        <taxon>lamiids</taxon>
        <taxon>Lamiales</taxon>
        <taxon>Oleaceae</taxon>
        <taxon>Oleeae</taxon>
        <taxon>Olea</taxon>
    </lineage>
</organism>
<evidence type="ECO:0000256" key="1">
    <source>
        <dbReference type="ARBA" id="ARBA00004496"/>
    </source>
</evidence>
<dbReference type="FunFam" id="1.20.5.190:FF:000062">
    <property type="entry name" value="IQ-domain 11"/>
    <property type="match status" value="1"/>
</dbReference>
<evidence type="ECO:0000256" key="3">
    <source>
        <dbReference type="ARBA" id="ARBA00022737"/>
    </source>
</evidence>
<dbReference type="PROSITE" id="PS50096">
    <property type="entry name" value="IQ"/>
    <property type="match status" value="3"/>
</dbReference>
<reference evidence="8 9" key="1">
    <citation type="submission" date="2019-12" db="EMBL/GenBank/DDBJ databases">
        <authorList>
            <person name="Alioto T."/>
            <person name="Alioto T."/>
            <person name="Gomez Garrido J."/>
        </authorList>
    </citation>
    <scope>NUCLEOTIDE SEQUENCE [LARGE SCALE GENOMIC DNA]</scope>
</reference>
<evidence type="ECO:0000256" key="4">
    <source>
        <dbReference type="ARBA" id="ARBA00022860"/>
    </source>
</evidence>
<evidence type="ECO:0000256" key="2">
    <source>
        <dbReference type="ARBA" id="ARBA00022490"/>
    </source>
</evidence>
<gene>
    <name evidence="8" type="ORF">OLEA9_A103674</name>
</gene>
<dbReference type="GO" id="GO:0005516">
    <property type="term" value="F:calmodulin binding"/>
    <property type="evidence" value="ECO:0007669"/>
    <property type="project" value="UniProtKB-KW"/>
</dbReference>